<dbReference type="GO" id="GO:0009089">
    <property type="term" value="P:lysine biosynthetic process via diaminopimelate"/>
    <property type="evidence" value="ECO:0007669"/>
    <property type="project" value="TreeGrafter"/>
</dbReference>
<dbReference type="GO" id="GO:0005829">
    <property type="term" value="C:cytosol"/>
    <property type="evidence" value="ECO:0007669"/>
    <property type="project" value="TreeGrafter"/>
</dbReference>
<sequence length="456" mass="49780">MTNVNKLAAVDVLDNTRKNSVANRAQVHKFGGSSLANVSRFKAVADLVLQQSVTEPVWLVVSAPADTTDDLLAIIDLQSDAERLTTILALQQKLTRLIVGCLPTERAKIVISQVKAWLQQIPALLVPSALGQTQINDVLAIGENVSALLLSQLLQHRGVAAIALDGRDFLYFEQHQLALKTSQQQLELLIKPKTIHVVTGYIAKDTAGNTLTLGRNGSDYSASLLGALINAASITIWTDVPAIYSADPRQVAVAQPYTEVNWQQARLLAQLGNPVLHPRTLYPLLHTEASLIVRSSFASEQLGCAVLKNASNQNFITTLKHAQLISLPITADIGLETVAQQLQLPLVKFSQSADSQRWLVSASATQQLLDYLSAKNIKAITDTEIYYVVAWLKAKPSSASQHAEKQLKQHQIMHRSENTQQIIWLLAKALSSEALNTLHQILIPAAIEDNVQQQNG</sequence>
<dbReference type="Gene3D" id="1.20.120.1320">
    <property type="entry name" value="Aspartokinase, catalytic domain"/>
    <property type="match status" value="1"/>
</dbReference>
<dbReference type="PANTHER" id="PTHR21499:SF29">
    <property type="entry name" value="BIFUNCTIONAL ASPARTOKINASE_HOMOSERINE DEHYDROGENASE 2"/>
    <property type="match status" value="1"/>
</dbReference>
<dbReference type="InterPro" id="IPR001048">
    <property type="entry name" value="Asp/Glu/Uridylate_kinase"/>
</dbReference>
<dbReference type="RefSeq" id="WP_070048565.1">
    <property type="nucleotide sequence ID" value="NZ_CBCSDO010000003.1"/>
</dbReference>
<dbReference type="Gene3D" id="3.40.1160.10">
    <property type="entry name" value="Acetylglutamate kinase-like"/>
    <property type="match status" value="1"/>
</dbReference>
<dbReference type="PANTHER" id="PTHR21499">
    <property type="entry name" value="ASPARTATE KINASE"/>
    <property type="match status" value="1"/>
</dbReference>
<dbReference type="PROSITE" id="PS00324">
    <property type="entry name" value="ASPARTOKINASE"/>
    <property type="match status" value="1"/>
</dbReference>
<keyword evidence="4" id="KW-1185">Reference proteome</keyword>
<accession>A0A1E7Q4C2</accession>
<feature type="domain" description="Aspartate/glutamate/uridylate kinase" evidence="2">
    <location>
        <begin position="26"/>
        <end position="294"/>
    </location>
</feature>
<dbReference type="InterPro" id="IPR036393">
    <property type="entry name" value="AceGlu_kinase-like_sf"/>
</dbReference>
<organism evidence="3 4">
    <name type="scientific">Rheinheimera salexigens</name>
    <dbReference type="NCBI Taxonomy" id="1628148"/>
    <lineage>
        <taxon>Bacteria</taxon>
        <taxon>Pseudomonadati</taxon>
        <taxon>Pseudomonadota</taxon>
        <taxon>Gammaproteobacteria</taxon>
        <taxon>Chromatiales</taxon>
        <taxon>Chromatiaceae</taxon>
        <taxon>Rheinheimera</taxon>
    </lineage>
</organism>
<dbReference type="GO" id="GO:0009090">
    <property type="term" value="P:homoserine biosynthetic process"/>
    <property type="evidence" value="ECO:0007669"/>
    <property type="project" value="TreeGrafter"/>
</dbReference>
<evidence type="ECO:0000313" key="3">
    <source>
        <dbReference type="EMBL" id="OEY68999.1"/>
    </source>
</evidence>
<dbReference type="EMBL" id="MKEK01000001">
    <property type="protein sequence ID" value="OEY68999.1"/>
    <property type="molecule type" value="Genomic_DNA"/>
</dbReference>
<evidence type="ECO:0000256" key="1">
    <source>
        <dbReference type="ARBA" id="ARBA00010122"/>
    </source>
</evidence>
<dbReference type="OrthoDB" id="9799110at2"/>
<dbReference type="InterPro" id="IPR042199">
    <property type="entry name" value="AsparK_Bifunc_asparK/hSer_DH"/>
</dbReference>
<dbReference type="AlphaFoldDB" id="A0A1E7Q4C2"/>
<dbReference type="SUPFAM" id="SSF53633">
    <property type="entry name" value="Carbamate kinase-like"/>
    <property type="match status" value="1"/>
</dbReference>
<dbReference type="Proteomes" id="UP000242258">
    <property type="component" value="Unassembled WGS sequence"/>
</dbReference>
<proteinExistence type="inferred from homology"/>
<protein>
    <recommendedName>
        <fullName evidence="2">Aspartate/glutamate/uridylate kinase domain-containing protein</fullName>
    </recommendedName>
</protein>
<gene>
    <name evidence="3" type="ORF">BI198_05010</name>
</gene>
<comment type="similarity">
    <text evidence="1">Belongs to the aspartokinase family.</text>
</comment>
<reference evidence="4" key="1">
    <citation type="submission" date="2016-09" db="EMBL/GenBank/DDBJ databases">
        <authorList>
            <person name="Wan X."/>
            <person name="Hou S."/>
        </authorList>
    </citation>
    <scope>NUCLEOTIDE SEQUENCE [LARGE SCALE GENOMIC DNA]</scope>
    <source>
        <strain evidence="4">KH87</strain>
    </source>
</reference>
<dbReference type="InterPro" id="IPR018042">
    <property type="entry name" value="Aspartate_kinase_CS"/>
</dbReference>
<evidence type="ECO:0000313" key="4">
    <source>
        <dbReference type="Proteomes" id="UP000242258"/>
    </source>
</evidence>
<dbReference type="Pfam" id="PF00696">
    <property type="entry name" value="AA_kinase"/>
    <property type="match status" value="1"/>
</dbReference>
<evidence type="ECO:0000259" key="2">
    <source>
        <dbReference type="Pfam" id="PF00696"/>
    </source>
</evidence>
<name>A0A1E7Q4C2_9GAMM</name>
<dbReference type="STRING" id="1628148.BI198_05010"/>
<dbReference type="GO" id="GO:0004072">
    <property type="term" value="F:aspartate kinase activity"/>
    <property type="evidence" value="ECO:0007669"/>
    <property type="project" value="InterPro"/>
</dbReference>
<comment type="caution">
    <text evidence="3">The sequence shown here is derived from an EMBL/GenBank/DDBJ whole genome shotgun (WGS) entry which is preliminary data.</text>
</comment>